<dbReference type="EMBL" id="BQNB010018694">
    <property type="protein sequence ID" value="GJT77233.1"/>
    <property type="molecule type" value="Genomic_DNA"/>
</dbReference>
<dbReference type="PANTHER" id="PTHR44259:SF108">
    <property type="entry name" value="F-BOX PROTEIN SKIP23-LIKE"/>
    <property type="match status" value="1"/>
</dbReference>
<dbReference type="Proteomes" id="UP001151760">
    <property type="component" value="Unassembled WGS sequence"/>
</dbReference>
<gene>
    <name evidence="1" type="ORF">Tco_1043958</name>
</gene>
<name>A0ABQ5GNJ9_9ASTR</name>
<accession>A0ABQ5GNJ9</accession>
<evidence type="ECO:0008006" key="3">
    <source>
        <dbReference type="Google" id="ProtNLM"/>
    </source>
</evidence>
<protein>
    <recommendedName>
        <fullName evidence="3">DUF295 domain-containing protein</fullName>
    </recommendedName>
</protein>
<comment type="caution">
    <text evidence="1">The sequence shown here is derived from an EMBL/GenBank/DDBJ whole genome shotgun (WGS) entry which is preliminary data.</text>
</comment>
<dbReference type="InterPro" id="IPR050942">
    <property type="entry name" value="F-box_BR-signaling"/>
</dbReference>
<sequence length="164" mass="18979">MLRVFRPGDNKWIHVQKGWYTIIHDVTYYNRLVYTYDGTCNIKACDVYGEHPMVLVNVTRLPAHLYDRKQDVAGAYIIGLDDDERKTLLVVLRHGMYGQIEDEFTTYSGVIKSNSIYYTDDVRSLHHSGGRDMGIYSLSEKTIEPHFTGESRRGYGLTPPIWIQ</sequence>
<dbReference type="PANTHER" id="PTHR44259">
    <property type="entry name" value="OS07G0183000 PROTEIN-RELATED"/>
    <property type="match status" value="1"/>
</dbReference>
<proteinExistence type="predicted"/>
<keyword evidence="2" id="KW-1185">Reference proteome</keyword>
<reference evidence="1" key="1">
    <citation type="journal article" date="2022" name="Int. J. Mol. Sci.">
        <title>Draft Genome of Tanacetum Coccineum: Genomic Comparison of Closely Related Tanacetum-Family Plants.</title>
        <authorList>
            <person name="Yamashiro T."/>
            <person name="Shiraishi A."/>
            <person name="Nakayama K."/>
            <person name="Satake H."/>
        </authorList>
    </citation>
    <scope>NUCLEOTIDE SEQUENCE</scope>
</reference>
<organism evidence="1 2">
    <name type="scientific">Tanacetum coccineum</name>
    <dbReference type="NCBI Taxonomy" id="301880"/>
    <lineage>
        <taxon>Eukaryota</taxon>
        <taxon>Viridiplantae</taxon>
        <taxon>Streptophyta</taxon>
        <taxon>Embryophyta</taxon>
        <taxon>Tracheophyta</taxon>
        <taxon>Spermatophyta</taxon>
        <taxon>Magnoliopsida</taxon>
        <taxon>eudicotyledons</taxon>
        <taxon>Gunneridae</taxon>
        <taxon>Pentapetalae</taxon>
        <taxon>asterids</taxon>
        <taxon>campanulids</taxon>
        <taxon>Asterales</taxon>
        <taxon>Asteraceae</taxon>
        <taxon>Asteroideae</taxon>
        <taxon>Anthemideae</taxon>
        <taxon>Anthemidinae</taxon>
        <taxon>Tanacetum</taxon>
    </lineage>
</organism>
<reference evidence="1" key="2">
    <citation type="submission" date="2022-01" db="EMBL/GenBank/DDBJ databases">
        <authorList>
            <person name="Yamashiro T."/>
            <person name="Shiraishi A."/>
            <person name="Satake H."/>
            <person name="Nakayama K."/>
        </authorList>
    </citation>
    <scope>NUCLEOTIDE SEQUENCE</scope>
</reference>
<evidence type="ECO:0000313" key="1">
    <source>
        <dbReference type="EMBL" id="GJT77233.1"/>
    </source>
</evidence>
<evidence type="ECO:0000313" key="2">
    <source>
        <dbReference type="Proteomes" id="UP001151760"/>
    </source>
</evidence>